<proteinExistence type="predicted"/>
<comment type="caution">
    <text evidence="1">The sequence shown here is derived from an EMBL/GenBank/DDBJ whole genome shotgun (WGS) entry which is preliminary data.</text>
</comment>
<dbReference type="Gene3D" id="3.60.10.10">
    <property type="entry name" value="Endonuclease/exonuclease/phosphatase"/>
    <property type="match status" value="1"/>
</dbReference>
<sequence length="183" mass="20074">MEWSTTCSVLNKVRGLENSPCENQQVIFIQEAFPGGAPPGEEAPMLTGYVSYVHYTRRGLITYIHSSIPHTLLGSSAQVDMTFQLFEITVGNGTLRLCNVYSAPGVINLPVLPIPTDSGMIYMGDFNARHPALGDSSSTPNRGSKPLLDYIRRYRLTRRDIGGATHARGGYCRSHSHSWPCGT</sequence>
<accession>A0AAN8W947</accession>
<keyword evidence="2" id="KW-1185">Reference proteome</keyword>
<evidence type="ECO:0000313" key="1">
    <source>
        <dbReference type="EMBL" id="KAK7012737.1"/>
    </source>
</evidence>
<dbReference type="Proteomes" id="UP001381693">
    <property type="component" value="Unassembled WGS sequence"/>
</dbReference>
<name>A0AAN8W947_HALRR</name>
<dbReference type="InterPro" id="IPR036691">
    <property type="entry name" value="Endo/exonu/phosph_ase_sf"/>
</dbReference>
<gene>
    <name evidence="1" type="ORF">SK128_009505</name>
</gene>
<reference evidence="1 2" key="1">
    <citation type="submission" date="2023-11" db="EMBL/GenBank/DDBJ databases">
        <title>Halocaridina rubra genome assembly.</title>
        <authorList>
            <person name="Smith C."/>
        </authorList>
    </citation>
    <scope>NUCLEOTIDE SEQUENCE [LARGE SCALE GENOMIC DNA]</scope>
    <source>
        <strain evidence="1">EP-1</strain>
        <tissue evidence="1">Whole</tissue>
    </source>
</reference>
<dbReference type="EMBL" id="JAXCGZ010023405">
    <property type="protein sequence ID" value="KAK7012737.1"/>
    <property type="molecule type" value="Genomic_DNA"/>
</dbReference>
<protein>
    <recommendedName>
        <fullName evidence="3">Endonuclease/exonuclease/phosphatase domain-containing protein</fullName>
    </recommendedName>
</protein>
<evidence type="ECO:0008006" key="3">
    <source>
        <dbReference type="Google" id="ProtNLM"/>
    </source>
</evidence>
<evidence type="ECO:0000313" key="2">
    <source>
        <dbReference type="Proteomes" id="UP001381693"/>
    </source>
</evidence>
<dbReference type="AlphaFoldDB" id="A0AAN8W947"/>
<dbReference type="SUPFAM" id="SSF56219">
    <property type="entry name" value="DNase I-like"/>
    <property type="match status" value="1"/>
</dbReference>
<organism evidence="1 2">
    <name type="scientific">Halocaridina rubra</name>
    <name type="common">Hawaiian red shrimp</name>
    <dbReference type="NCBI Taxonomy" id="373956"/>
    <lineage>
        <taxon>Eukaryota</taxon>
        <taxon>Metazoa</taxon>
        <taxon>Ecdysozoa</taxon>
        <taxon>Arthropoda</taxon>
        <taxon>Crustacea</taxon>
        <taxon>Multicrustacea</taxon>
        <taxon>Malacostraca</taxon>
        <taxon>Eumalacostraca</taxon>
        <taxon>Eucarida</taxon>
        <taxon>Decapoda</taxon>
        <taxon>Pleocyemata</taxon>
        <taxon>Caridea</taxon>
        <taxon>Atyoidea</taxon>
        <taxon>Atyidae</taxon>
        <taxon>Halocaridina</taxon>
    </lineage>
</organism>